<sequence>MIDIHSHFLFDVDDGAKSIEETLRILNHAEKEGIKEIIATPHAFGSRYHVTREIVMKKIGDLTKLLQEENVQITVHFGQEIRLHEKIIQNLKTGEAMTLANSRYVLLELPSDSVPAYTTRIIQLIIADGKVPIIAHPERNRGIAENPERLEKLVRHGATAQVTGGSLSGHFGKDVQKLALRLIEANLIHTYGSDVHNLETRPLLFNEGLKYLKKKGHHEMIEVLLENNKRILTDTPFIILEPAIPSGKKWWGLVRM</sequence>
<dbReference type="EC" id="3.1.3.48" evidence="5"/>
<comment type="caution">
    <text evidence="6">The sequence shown here is derived from an EMBL/GenBank/DDBJ whole genome shotgun (WGS) entry which is preliminary data.</text>
</comment>
<dbReference type="PANTHER" id="PTHR39181">
    <property type="entry name" value="TYROSINE-PROTEIN PHOSPHATASE YWQE"/>
    <property type="match status" value="1"/>
</dbReference>
<dbReference type="EMBL" id="JBHUGI010000005">
    <property type="protein sequence ID" value="MFD1926926.1"/>
    <property type="molecule type" value="Genomic_DNA"/>
</dbReference>
<evidence type="ECO:0000313" key="7">
    <source>
        <dbReference type="Proteomes" id="UP001597218"/>
    </source>
</evidence>
<keyword evidence="3 5" id="KW-0904">Protein phosphatase</keyword>
<dbReference type="Proteomes" id="UP001597218">
    <property type="component" value="Unassembled WGS sequence"/>
</dbReference>
<evidence type="ECO:0000256" key="4">
    <source>
        <dbReference type="ARBA" id="ARBA00051722"/>
    </source>
</evidence>
<dbReference type="InterPro" id="IPR016195">
    <property type="entry name" value="Pol/histidinol_Pase-like"/>
</dbReference>
<proteinExistence type="inferred from homology"/>
<keyword evidence="7" id="KW-1185">Reference proteome</keyword>
<dbReference type="PANTHER" id="PTHR39181:SF1">
    <property type="entry name" value="TYROSINE-PROTEIN PHOSPHATASE YWQE"/>
    <property type="match status" value="1"/>
</dbReference>
<evidence type="ECO:0000256" key="1">
    <source>
        <dbReference type="ARBA" id="ARBA00005750"/>
    </source>
</evidence>
<protein>
    <recommendedName>
        <fullName evidence="5">Tyrosine-protein phosphatase</fullName>
        <ecNumber evidence="5">3.1.3.48</ecNumber>
    </recommendedName>
</protein>
<dbReference type="SUPFAM" id="SSF89550">
    <property type="entry name" value="PHP domain-like"/>
    <property type="match status" value="1"/>
</dbReference>
<evidence type="ECO:0000256" key="2">
    <source>
        <dbReference type="ARBA" id="ARBA00022801"/>
    </source>
</evidence>
<evidence type="ECO:0000256" key="5">
    <source>
        <dbReference type="PIRNR" id="PIRNR016557"/>
    </source>
</evidence>
<name>A0ABW4SC40_9BACL</name>
<dbReference type="RefSeq" id="WP_381535586.1">
    <property type="nucleotide sequence ID" value="NZ_JBHUGI010000005.1"/>
</dbReference>
<reference evidence="7" key="1">
    <citation type="journal article" date="2019" name="Int. J. Syst. Evol. Microbiol.">
        <title>The Global Catalogue of Microorganisms (GCM) 10K type strain sequencing project: providing services to taxonomists for standard genome sequencing and annotation.</title>
        <authorList>
            <consortium name="The Broad Institute Genomics Platform"/>
            <consortium name="The Broad Institute Genome Sequencing Center for Infectious Disease"/>
            <person name="Wu L."/>
            <person name="Ma J."/>
        </authorList>
    </citation>
    <scope>NUCLEOTIDE SEQUENCE [LARGE SCALE GENOMIC DNA]</scope>
    <source>
        <strain evidence="7">CGMCC 4.7177</strain>
    </source>
</reference>
<keyword evidence="2 5" id="KW-0378">Hydrolase</keyword>
<dbReference type="InterPro" id="IPR016667">
    <property type="entry name" value="Caps_polysacc_synth_CpsB/CapC"/>
</dbReference>
<evidence type="ECO:0000313" key="6">
    <source>
        <dbReference type="EMBL" id="MFD1926926.1"/>
    </source>
</evidence>
<comment type="catalytic activity">
    <reaction evidence="4 5">
        <text>O-phospho-L-tyrosyl-[protein] + H2O = L-tyrosyl-[protein] + phosphate</text>
        <dbReference type="Rhea" id="RHEA:10684"/>
        <dbReference type="Rhea" id="RHEA-COMP:10136"/>
        <dbReference type="Rhea" id="RHEA-COMP:20101"/>
        <dbReference type="ChEBI" id="CHEBI:15377"/>
        <dbReference type="ChEBI" id="CHEBI:43474"/>
        <dbReference type="ChEBI" id="CHEBI:46858"/>
        <dbReference type="ChEBI" id="CHEBI:61978"/>
        <dbReference type="EC" id="3.1.3.48"/>
    </reaction>
</comment>
<accession>A0ABW4SC40</accession>
<gene>
    <name evidence="6" type="ORF">ACFSFY_02395</name>
</gene>
<organism evidence="6 7">
    <name type="scientific">Sporosarcina siberiensis</name>
    <dbReference type="NCBI Taxonomy" id="1365606"/>
    <lineage>
        <taxon>Bacteria</taxon>
        <taxon>Bacillati</taxon>
        <taxon>Bacillota</taxon>
        <taxon>Bacilli</taxon>
        <taxon>Bacillales</taxon>
        <taxon>Caryophanaceae</taxon>
        <taxon>Sporosarcina</taxon>
    </lineage>
</organism>
<dbReference type="Pfam" id="PF19567">
    <property type="entry name" value="CpsB_CapC"/>
    <property type="match status" value="1"/>
</dbReference>
<evidence type="ECO:0000256" key="3">
    <source>
        <dbReference type="ARBA" id="ARBA00022912"/>
    </source>
</evidence>
<comment type="similarity">
    <text evidence="1 5">Belongs to the metallo-dependent hydrolases superfamily. CpsB/CapC family.</text>
</comment>
<dbReference type="Gene3D" id="3.20.20.140">
    <property type="entry name" value="Metal-dependent hydrolases"/>
    <property type="match status" value="1"/>
</dbReference>
<dbReference type="PIRSF" id="PIRSF016557">
    <property type="entry name" value="Caps_synth_CpsB"/>
    <property type="match status" value="1"/>
</dbReference>